<feature type="signal peptide" evidence="2">
    <location>
        <begin position="1"/>
        <end position="16"/>
    </location>
</feature>
<accession>M7T9Y9</accession>
<dbReference type="Pfam" id="PF00657">
    <property type="entry name" value="Lipase_GDSL"/>
    <property type="match status" value="1"/>
</dbReference>
<dbReference type="KEGG" id="ela:UCREL1_6380"/>
<evidence type="ECO:0000256" key="2">
    <source>
        <dbReference type="SAM" id="SignalP"/>
    </source>
</evidence>
<dbReference type="STRING" id="1287681.M7T9Y9"/>
<dbReference type="Gene3D" id="3.40.50.1110">
    <property type="entry name" value="SGNH hydrolase"/>
    <property type="match status" value="1"/>
</dbReference>
<proteinExistence type="predicted"/>
<keyword evidence="2" id="KW-0732">Signal</keyword>
<dbReference type="OrthoDB" id="1600564at2759"/>
<dbReference type="EMBL" id="KB706611">
    <property type="protein sequence ID" value="EMR66636.1"/>
    <property type="molecule type" value="Genomic_DNA"/>
</dbReference>
<dbReference type="InterPro" id="IPR001087">
    <property type="entry name" value="GDSL"/>
</dbReference>
<protein>
    <submittedName>
        <fullName evidence="3">Putative acetyl esterase protein</fullName>
    </submittedName>
</protein>
<reference evidence="4" key="1">
    <citation type="journal article" date="2013" name="Genome Announc.">
        <title>Draft genome sequence of the grapevine dieback fungus Eutypa lata UCR-EL1.</title>
        <authorList>
            <person name="Blanco-Ulate B."/>
            <person name="Rolshausen P.E."/>
            <person name="Cantu D."/>
        </authorList>
    </citation>
    <scope>NUCLEOTIDE SEQUENCE [LARGE SCALE GENOMIC DNA]</scope>
    <source>
        <strain evidence="4">UCR-EL1</strain>
    </source>
</reference>
<dbReference type="GO" id="GO:0016788">
    <property type="term" value="F:hydrolase activity, acting on ester bonds"/>
    <property type="evidence" value="ECO:0007669"/>
    <property type="project" value="InterPro"/>
</dbReference>
<dbReference type="AlphaFoldDB" id="M7T9Y9"/>
<keyword evidence="4" id="KW-1185">Reference proteome</keyword>
<dbReference type="eggNOG" id="ENOG502RY46">
    <property type="taxonomic scope" value="Eukaryota"/>
</dbReference>
<dbReference type="InterPro" id="IPR051058">
    <property type="entry name" value="GDSL_Est/Lipase"/>
</dbReference>
<keyword evidence="1" id="KW-0378">Hydrolase</keyword>
<feature type="chain" id="PRO_5004085539" evidence="2">
    <location>
        <begin position="17"/>
        <end position="358"/>
    </location>
</feature>
<evidence type="ECO:0000313" key="3">
    <source>
        <dbReference type="EMBL" id="EMR66636.1"/>
    </source>
</evidence>
<dbReference type="OMA" id="KYFVIMN"/>
<name>M7T9Y9_EUTLA</name>
<dbReference type="PANTHER" id="PTHR45648:SF22">
    <property type="entry name" value="GDSL LIPASE_ACYLHYDROLASE FAMILY PROTEIN (AFU_ORTHOLOGUE AFUA_4G14700)"/>
    <property type="match status" value="1"/>
</dbReference>
<dbReference type="PANTHER" id="PTHR45648">
    <property type="entry name" value="GDSL LIPASE/ACYLHYDROLASE FAMILY PROTEIN (AFU_ORTHOLOGUE AFUA_4G14700)"/>
    <property type="match status" value="1"/>
</dbReference>
<dbReference type="InterPro" id="IPR036514">
    <property type="entry name" value="SGNH_hydro_sf"/>
</dbReference>
<dbReference type="SUPFAM" id="SSF52266">
    <property type="entry name" value="SGNH hydrolase"/>
    <property type="match status" value="1"/>
</dbReference>
<evidence type="ECO:0000256" key="1">
    <source>
        <dbReference type="ARBA" id="ARBA00022801"/>
    </source>
</evidence>
<dbReference type="CDD" id="cd01846">
    <property type="entry name" value="fatty_acyltransferase_like"/>
    <property type="match status" value="1"/>
</dbReference>
<gene>
    <name evidence="3" type="ORF">UCREL1_6380</name>
</gene>
<evidence type="ECO:0000313" key="4">
    <source>
        <dbReference type="Proteomes" id="UP000012174"/>
    </source>
</evidence>
<dbReference type="HOGENOM" id="CLU_015101_1_0_1"/>
<dbReference type="Proteomes" id="UP000012174">
    <property type="component" value="Unassembled WGS sequence"/>
</dbReference>
<organism evidence="3 4">
    <name type="scientific">Eutypa lata (strain UCR-EL1)</name>
    <name type="common">Grapevine dieback disease fungus</name>
    <name type="synonym">Eutypa armeniacae</name>
    <dbReference type="NCBI Taxonomy" id="1287681"/>
    <lineage>
        <taxon>Eukaryota</taxon>
        <taxon>Fungi</taxon>
        <taxon>Dikarya</taxon>
        <taxon>Ascomycota</taxon>
        <taxon>Pezizomycotina</taxon>
        <taxon>Sordariomycetes</taxon>
        <taxon>Xylariomycetidae</taxon>
        <taxon>Xylariales</taxon>
        <taxon>Diatrypaceae</taxon>
        <taxon>Eutypa</taxon>
    </lineage>
</organism>
<sequence length="358" mass="39502">MLLQTLLSVGVAVASGIQGLDNVDNLIVFGDSYTDYGRLGWFLDHHGEAPPTGTFIEPSNKTASGGHSWPYFAAQDLNATPFNYAVSGATCTNELIERQLDSIGAPFPSVAEYEVPAFLADTMWTNQSTGTNTLYEDKEGKPTRLAENSVYALWIGTNDLGVGAFLTDSQRRTNATVARDFTDCVWGVFDALYGAGGRHFVLFNLAPLERSPLYGSPREGGAALSHYWQSKADGNSTAVEHRMREATQAVNTVFEYGAPFHLLVKRRWPDASFTLFDVHALLADLMDDPKPYFDEPADAKGFYYQCAGASDSDCKPSKFPMSSFVWYDELHPSERTDKIISDEFVKLVQGTSKYGTYY</sequence>